<dbReference type="InterPro" id="IPR029066">
    <property type="entry name" value="PLP-binding_barrel"/>
</dbReference>
<dbReference type="InterPro" id="IPR002986">
    <property type="entry name" value="DAP_deCOOHase_LysA"/>
</dbReference>
<dbReference type="FunFam" id="3.20.20.10:FF:000003">
    <property type="entry name" value="Diaminopimelate decarboxylase"/>
    <property type="match status" value="1"/>
</dbReference>
<dbReference type="Pfam" id="PF00278">
    <property type="entry name" value="Orn_DAP_Arg_deC"/>
    <property type="match status" value="1"/>
</dbReference>
<dbReference type="InterPro" id="IPR022643">
    <property type="entry name" value="De-COase2_C"/>
</dbReference>
<proteinExistence type="inferred from homology"/>
<dbReference type="Pfam" id="PF02784">
    <property type="entry name" value="Orn_Arg_deC_N"/>
    <property type="match status" value="1"/>
</dbReference>
<sequence length="438" mass="47168">MPPWRRAGRSSENEMDEFEYRDGQLFCEDVAVAAIAEEVGTPVYVYSADTLRAHYRRLAEAFAELSPTICFSVKALSNVHVLKLLAAEGSGFDVVSGGELLRVQRAGADMAKVVFAGVGKTDAEIIAALAAGIGYFNVESEAEFENLSRLAARAPASARAALRVNPDVDPKTHRYTTTGKKETKFGVDLERAERFFAAYGQDPDVSLDAIHLHIGSPVYTADPYVEAITKALALIERLRASGRQIRAINLGGGYGADYETGQSPLAADYAAAIVPLLAGTGLAVFMEPGRQIACNAGVLVGRVLYVKEGGERKFVITDTAMTDLIRPALYGSFHFLWPVLSETAPTRSANYAPPGGVKVDVVGGVCESSDFLAKDRMLPPVGRGDLLAVFSAGAYSAVMSSQYNSRPRAPEVLVEGDAWRIIRRRETLEDLLAPEQDV</sequence>
<feature type="domain" description="Orn/DAP/Arg decarboxylase 2 N-terminal" evidence="6">
    <location>
        <begin position="50"/>
        <end position="293"/>
    </location>
</feature>
<keyword evidence="3" id="KW-0663">Pyridoxal phosphate</keyword>
<dbReference type="Gene3D" id="2.40.37.10">
    <property type="entry name" value="Lyase, Ornithine Decarboxylase, Chain A, domain 1"/>
    <property type="match status" value="1"/>
</dbReference>
<protein>
    <recommendedName>
        <fullName evidence="8">Diaminopimelate decarboxylase</fullName>
    </recommendedName>
</protein>
<dbReference type="PANTHER" id="PTHR43727">
    <property type="entry name" value="DIAMINOPIMELATE DECARBOXYLASE"/>
    <property type="match status" value="1"/>
</dbReference>
<dbReference type="InterPro" id="IPR022644">
    <property type="entry name" value="De-COase2_N"/>
</dbReference>
<evidence type="ECO:0000256" key="2">
    <source>
        <dbReference type="ARBA" id="ARBA00022793"/>
    </source>
</evidence>
<reference evidence="7" key="1">
    <citation type="journal article" date="2015" name="Nature">
        <title>Complex archaea that bridge the gap between prokaryotes and eukaryotes.</title>
        <authorList>
            <person name="Spang A."/>
            <person name="Saw J.H."/>
            <person name="Jorgensen S.L."/>
            <person name="Zaremba-Niedzwiedzka K."/>
            <person name="Martijn J."/>
            <person name="Lind A.E."/>
            <person name="van Eijk R."/>
            <person name="Schleper C."/>
            <person name="Guy L."/>
            <person name="Ettema T.J."/>
        </authorList>
    </citation>
    <scope>NUCLEOTIDE SEQUENCE</scope>
</reference>
<dbReference type="GO" id="GO:0009089">
    <property type="term" value="P:lysine biosynthetic process via diaminopimelate"/>
    <property type="evidence" value="ECO:0007669"/>
    <property type="project" value="InterPro"/>
</dbReference>
<keyword evidence="2" id="KW-0210">Decarboxylase</keyword>
<organism evidence="7">
    <name type="scientific">marine sediment metagenome</name>
    <dbReference type="NCBI Taxonomy" id="412755"/>
    <lineage>
        <taxon>unclassified sequences</taxon>
        <taxon>metagenomes</taxon>
        <taxon>ecological metagenomes</taxon>
    </lineage>
</organism>
<keyword evidence="4" id="KW-0456">Lyase</keyword>
<dbReference type="NCBIfam" id="TIGR01048">
    <property type="entry name" value="lysA"/>
    <property type="match status" value="1"/>
</dbReference>
<dbReference type="PANTHER" id="PTHR43727:SF2">
    <property type="entry name" value="GROUP IV DECARBOXYLASE"/>
    <property type="match status" value="1"/>
</dbReference>
<dbReference type="InterPro" id="IPR022657">
    <property type="entry name" value="De-COase2_CS"/>
</dbReference>
<dbReference type="PRINTS" id="PR01179">
    <property type="entry name" value="ODADCRBXLASE"/>
</dbReference>
<dbReference type="GO" id="GO:0008836">
    <property type="term" value="F:diaminopimelate decarboxylase activity"/>
    <property type="evidence" value="ECO:0007669"/>
    <property type="project" value="InterPro"/>
</dbReference>
<evidence type="ECO:0000256" key="3">
    <source>
        <dbReference type="ARBA" id="ARBA00022898"/>
    </source>
</evidence>
<dbReference type="CDD" id="cd06828">
    <property type="entry name" value="PLPDE_III_DapDC"/>
    <property type="match status" value="1"/>
</dbReference>
<dbReference type="EMBL" id="LAZR01033170">
    <property type="protein sequence ID" value="KKL48857.1"/>
    <property type="molecule type" value="Genomic_DNA"/>
</dbReference>
<feature type="domain" description="Orn/DAP/Arg decarboxylase 2 C-terminal" evidence="5">
    <location>
        <begin position="44"/>
        <end position="393"/>
    </location>
</feature>
<evidence type="ECO:0000256" key="4">
    <source>
        <dbReference type="ARBA" id="ARBA00023239"/>
    </source>
</evidence>
<evidence type="ECO:0000259" key="5">
    <source>
        <dbReference type="Pfam" id="PF00278"/>
    </source>
</evidence>
<comment type="caution">
    <text evidence="7">The sequence shown here is derived from an EMBL/GenBank/DDBJ whole genome shotgun (WGS) entry which is preliminary data.</text>
</comment>
<gene>
    <name evidence="7" type="ORF">LCGC14_2321330</name>
</gene>
<comment type="cofactor">
    <cofactor evidence="1">
        <name>pyridoxal 5'-phosphate</name>
        <dbReference type="ChEBI" id="CHEBI:597326"/>
    </cofactor>
</comment>
<dbReference type="AlphaFoldDB" id="A0A0F9FCI8"/>
<dbReference type="HAMAP" id="MF_02120">
    <property type="entry name" value="LysA"/>
    <property type="match status" value="1"/>
</dbReference>
<name>A0A0F9FCI8_9ZZZZ</name>
<dbReference type="Gene3D" id="3.20.20.10">
    <property type="entry name" value="Alanine racemase"/>
    <property type="match status" value="1"/>
</dbReference>
<evidence type="ECO:0000259" key="6">
    <source>
        <dbReference type="Pfam" id="PF02784"/>
    </source>
</evidence>
<evidence type="ECO:0008006" key="8">
    <source>
        <dbReference type="Google" id="ProtNLM"/>
    </source>
</evidence>
<accession>A0A0F9FCI8</accession>
<evidence type="ECO:0000313" key="7">
    <source>
        <dbReference type="EMBL" id="KKL48857.1"/>
    </source>
</evidence>
<dbReference type="InterPro" id="IPR000183">
    <property type="entry name" value="Orn/DAP/Arg_de-COase"/>
</dbReference>
<dbReference type="SUPFAM" id="SSF50621">
    <property type="entry name" value="Alanine racemase C-terminal domain-like"/>
    <property type="match status" value="1"/>
</dbReference>
<dbReference type="InterPro" id="IPR009006">
    <property type="entry name" value="Ala_racemase/Decarboxylase_C"/>
</dbReference>
<dbReference type="PROSITE" id="PS00879">
    <property type="entry name" value="ODR_DC_2_2"/>
    <property type="match status" value="1"/>
</dbReference>
<evidence type="ECO:0000256" key="1">
    <source>
        <dbReference type="ARBA" id="ARBA00001933"/>
    </source>
</evidence>
<dbReference type="SUPFAM" id="SSF51419">
    <property type="entry name" value="PLP-binding barrel"/>
    <property type="match status" value="1"/>
</dbReference>
<dbReference type="PRINTS" id="PR01181">
    <property type="entry name" value="DAPDCRBXLASE"/>
</dbReference>